<proteinExistence type="predicted"/>
<evidence type="ECO:0000256" key="1">
    <source>
        <dbReference type="ARBA" id="ARBA00004533"/>
    </source>
</evidence>
<feature type="transmembrane region" description="Helical" evidence="7">
    <location>
        <begin position="106"/>
        <end position="126"/>
    </location>
</feature>
<dbReference type="RefSeq" id="WP_246072206.1">
    <property type="nucleotide sequence ID" value="NZ_CP041660.1"/>
</dbReference>
<keyword evidence="6 7" id="KW-0472">Membrane</keyword>
<gene>
    <name evidence="8" type="ORF">ABS311_10350</name>
</gene>
<evidence type="ECO:0000256" key="4">
    <source>
        <dbReference type="ARBA" id="ARBA00022692"/>
    </source>
</evidence>
<name>A0ABV1RH67_9ALTE</name>
<dbReference type="PANTHER" id="PTHR30462">
    <property type="entry name" value="INTERMEMBRANE TRANSPORT PROTEIN PQIB-RELATED"/>
    <property type="match status" value="1"/>
</dbReference>
<evidence type="ECO:0000256" key="3">
    <source>
        <dbReference type="ARBA" id="ARBA00022519"/>
    </source>
</evidence>
<feature type="transmembrane region" description="Helical" evidence="7">
    <location>
        <begin position="138"/>
        <end position="157"/>
    </location>
</feature>
<keyword evidence="2" id="KW-1003">Cell membrane</keyword>
<organism evidence="8 9">
    <name type="scientific">Catenovulum sediminis</name>
    <dbReference type="NCBI Taxonomy" id="1740262"/>
    <lineage>
        <taxon>Bacteria</taxon>
        <taxon>Pseudomonadati</taxon>
        <taxon>Pseudomonadota</taxon>
        <taxon>Gammaproteobacteria</taxon>
        <taxon>Alteromonadales</taxon>
        <taxon>Alteromonadaceae</taxon>
        <taxon>Catenovulum</taxon>
    </lineage>
</organism>
<evidence type="ECO:0000313" key="9">
    <source>
        <dbReference type="Proteomes" id="UP001467690"/>
    </source>
</evidence>
<comment type="caution">
    <text evidence="8">The sequence shown here is derived from an EMBL/GenBank/DDBJ whole genome shotgun (WGS) entry which is preliminary data.</text>
</comment>
<evidence type="ECO:0000313" key="8">
    <source>
        <dbReference type="EMBL" id="MER2492279.1"/>
    </source>
</evidence>
<dbReference type="InterPro" id="IPR007498">
    <property type="entry name" value="PqiA-like"/>
</dbReference>
<keyword evidence="3" id="KW-0997">Cell inner membrane</keyword>
<evidence type="ECO:0000256" key="6">
    <source>
        <dbReference type="ARBA" id="ARBA00023136"/>
    </source>
</evidence>
<comment type="subcellular location">
    <subcellularLocation>
        <location evidence="1">Cell inner membrane</location>
    </subcellularLocation>
</comment>
<accession>A0ABV1RH67</accession>
<evidence type="ECO:0000256" key="7">
    <source>
        <dbReference type="SAM" id="Phobius"/>
    </source>
</evidence>
<dbReference type="InterPro" id="IPR051800">
    <property type="entry name" value="PqiA-PqiB_transport"/>
</dbReference>
<evidence type="ECO:0000256" key="5">
    <source>
        <dbReference type="ARBA" id="ARBA00022989"/>
    </source>
</evidence>
<protein>
    <submittedName>
        <fullName evidence="8">Paraquat-inducible protein A</fullName>
    </submittedName>
</protein>
<dbReference type="PANTHER" id="PTHR30462:SF3">
    <property type="entry name" value="INTERMEMBRANE TRANSPORT PROTEIN PQIA"/>
    <property type="match status" value="1"/>
</dbReference>
<dbReference type="Pfam" id="PF04403">
    <property type="entry name" value="PqiA"/>
    <property type="match status" value="1"/>
</dbReference>
<keyword evidence="5 7" id="KW-1133">Transmembrane helix</keyword>
<dbReference type="Proteomes" id="UP001467690">
    <property type="component" value="Unassembled WGS sequence"/>
</dbReference>
<keyword evidence="4 7" id="KW-0812">Transmembrane</keyword>
<feature type="transmembrane region" description="Helical" evidence="7">
    <location>
        <begin position="59"/>
        <end position="85"/>
    </location>
</feature>
<dbReference type="EMBL" id="JBELOE010000209">
    <property type="protein sequence ID" value="MER2492279.1"/>
    <property type="molecule type" value="Genomic_DNA"/>
</dbReference>
<feature type="transmembrane region" description="Helical" evidence="7">
    <location>
        <begin position="14"/>
        <end position="33"/>
    </location>
</feature>
<sequence>MLHTRKINSVQKTLAWLITAVIFYIPANLYPVMSTSTLGRTAYNTIVGGVVELWNQQAYFISVVIFFASIVIPIGKILVLMWLCLSLKLRIKGRKQERMVLYRITLWFGRWSMIDVFVVAILVSLMQLGGILKIEPGIAIVAFAVVVVTTMLAAEAFDPRLIWDQEESKENHANTHH</sequence>
<reference evidence="8 9" key="1">
    <citation type="submission" date="2024-06" db="EMBL/GenBank/DDBJ databases">
        <authorList>
            <person name="Chen R.Y."/>
        </authorList>
    </citation>
    <scope>NUCLEOTIDE SEQUENCE [LARGE SCALE GENOMIC DNA]</scope>
    <source>
        <strain evidence="8 9">D2</strain>
    </source>
</reference>
<evidence type="ECO:0000256" key="2">
    <source>
        <dbReference type="ARBA" id="ARBA00022475"/>
    </source>
</evidence>
<keyword evidence="9" id="KW-1185">Reference proteome</keyword>